<organism evidence="2 3">
    <name type="scientific">Flavimobilis rhizosphaerae</name>
    <dbReference type="NCBI Taxonomy" id="2775421"/>
    <lineage>
        <taxon>Bacteria</taxon>
        <taxon>Bacillati</taxon>
        <taxon>Actinomycetota</taxon>
        <taxon>Actinomycetes</taxon>
        <taxon>Micrococcales</taxon>
        <taxon>Jonesiaceae</taxon>
        <taxon>Flavimobilis</taxon>
    </lineage>
</organism>
<keyword evidence="1" id="KW-0472">Membrane</keyword>
<dbReference type="Proteomes" id="UP000642107">
    <property type="component" value="Unassembled WGS sequence"/>
</dbReference>
<gene>
    <name evidence="2" type="ORF">IGS67_06695</name>
</gene>
<evidence type="ECO:0000313" key="3">
    <source>
        <dbReference type="Proteomes" id="UP000642107"/>
    </source>
</evidence>
<dbReference type="RefSeq" id="WP_192279041.1">
    <property type="nucleotide sequence ID" value="NZ_JACZDF010000003.1"/>
</dbReference>
<dbReference type="EMBL" id="JACZDF010000003">
    <property type="protein sequence ID" value="MBD9699179.1"/>
    <property type="molecule type" value="Genomic_DNA"/>
</dbReference>
<feature type="transmembrane region" description="Helical" evidence="1">
    <location>
        <begin position="62"/>
        <end position="84"/>
    </location>
</feature>
<protein>
    <submittedName>
        <fullName evidence="2">Uncharacterized protein</fullName>
    </submittedName>
</protein>
<reference evidence="2 3" key="1">
    <citation type="submission" date="2020-09" db="EMBL/GenBank/DDBJ databases">
        <title>Flavimobilis rhizosphaerae sp. nov., isolated from rhizosphere soil of Spartina alterniflora.</title>
        <authorList>
            <person name="Hanqin C."/>
        </authorList>
    </citation>
    <scope>NUCLEOTIDE SEQUENCE [LARGE SCALE GENOMIC DNA]</scope>
    <source>
        <strain evidence="2 3">GY 10621</strain>
    </source>
</reference>
<evidence type="ECO:0000313" key="2">
    <source>
        <dbReference type="EMBL" id="MBD9699179.1"/>
    </source>
</evidence>
<keyword evidence="3" id="KW-1185">Reference proteome</keyword>
<keyword evidence="1" id="KW-0812">Transmembrane</keyword>
<keyword evidence="1" id="KW-1133">Transmembrane helix</keyword>
<name>A0ABR9DQI7_9MICO</name>
<sequence>MTDLNVQPAVPASSRRAALAESRHLHAMTDHVPAAYTVVESDIPVLLSGHEEARRPVDLGGVWFGLCVVVSAVVLVAYDALVGFG</sequence>
<proteinExistence type="predicted"/>
<accession>A0ABR9DQI7</accession>
<evidence type="ECO:0000256" key="1">
    <source>
        <dbReference type="SAM" id="Phobius"/>
    </source>
</evidence>
<comment type="caution">
    <text evidence="2">The sequence shown here is derived from an EMBL/GenBank/DDBJ whole genome shotgun (WGS) entry which is preliminary data.</text>
</comment>